<evidence type="ECO:0000259" key="1">
    <source>
        <dbReference type="Pfam" id="PF00535"/>
    </source>
</evidence>
<dbReference type="PANTHER" id="PTHR43685:SF2">
    <property type="entry name" value="GLYCOSYLTRANSFERASE 2-LIKE DOMAIN-CONTAINING PROTEIN"/>
    <property type="match status" value="1"/>
</dbReference>
<dbReference type="GO" id="GO:0016757">
    <property type="term" value="F:glycosyltransferase activity"/>
    <property type="evidence" value="ECO:0007669"/>
    <property type="project" value="UniProtKB-KW"/>
</dbReference>
<protein>
    <submittedName>
        <fullName evidence="2">Glycosyltransferase family 2 protein</fullName>
        <ecNumber evidence="2">2.4.-.-</ecNumber>
    </submittedName>
</protein>
<dbReference type="Pfam" id="PF00535">
    <property type="entry name" value="Glycos_transf_2"/>
    <property type="match status" value="1"/>
</dbReference>
<dbReference type="EC" id="2.4.-.-" evidence="2"/>
<dbReference type="RefSeq" id="WP_283075924.1">
    <property type="nucleotide sequence ID" value="NZ_CP121671.1"/>
</dbReference>
<gene>
    <name evidence="2" type="ORF">P9989_16310</name>
</gene>
<accession>A0ABY8IUU8</accession>
<dbReference type="PANTHER" id="PTHR43685">
    <property type="entry name" value="GLYCOSYLTRANSFERASE"/>
    <property type="match status" value="1"/>
</dbReference>
<dbReference type="InterPro" id="IPR001173">
    <property type="entry name" value="Glyco_trans_2-like"/>
</dbReference>
<feature type="domain" description="Glycosyltransferase 2-like" evidence="1">
    <location>
        <begin position="195"/>
        <end position="305"/>
    </location>
</feature>
<keyword evidence="2" id="KW-0328">Glycosyltransferase</keyword>
<dbReference type="EMBL" id="CP121671">
    <property type="protein sequence ID" value="WFT73918.1"/>
    <property type="molecule type" value="Genomic_DNA"/>
</dbReference>
<dbReference type="Gene3D" id="3.90.550.10">
    <property type="entry name" value="Spore Coat Polysaccharide Biosynthesis Protein SpsA, Chain A"/>
    <property type="match status" value="1"/>
</dbReference>
<keyword evidence="2" id="KW-0808">Transferase</keyword>
<name>A0ABY8IUU8_9BACI</name>
<dbReference type="Proteomes" id="UP001221597">
    <property type="component" value="Chromosome"/>
</dbReference>
<reference evidence="2 3" key="1">
    <citation type="submission" date="2023-04" db="EMBL/GenBank/DDBJ databases">
        <title>Genome sequence of Halobacillus naozhouensis KACC 21980.</title>
        <authorList>
            <person name="Kim S."/>
            <person name="Heo J."/>
            <person name="Kwon S.-W."/>
        </authorList>
    </citation>
    <scope>NUCLEOTIDE SEQUENCE [LARGE SCALE GENOMIC DNA]</scope>
    <source>
        <strain evidence="2 3">KCTC 13234</strain>
    </source>
</reference>
<proteinExistence type="predicted"/>
<dbReference type="InterPro" id="IPR050834">
    <property type="entry name" value="Glycosyltransf_2"/>
</dbReference>
<dbReference type="SUPFAM" id="SSF53448">
    <property type="entry name" value="Nucleotide-diphospho-sugar transferases"/>
    <property type="match status" value="1"/>
</dbReference>
<keyword evidence="3" id="KW-1185">Reference proteome</keyword>
<evidence type="ECO:0000313" key="3">
    <source>
        <dbReference type="Proteomes" id="UP001221597"/>
    </source>
</evidence>
<dbReference type="CDD" id="cd00761">
    <property type="entry name" value="Glyco_tranf_GTA_type"/>
    <property type="match status" value="1"/>
</dbReference>
<sequence>MKDITALLISYSNQAALHKAVNSLEAISPRLESTIVLRKPNVAFHKGLNQIKVLESNDLGQTLNRIIPTISSSYVLFLQETDYLSPTINMDALQLHHPKTILGSFYYNRDLKIQRPLLVSKEFLNKHRFLSSHQLPFEEALFPSWLSTIEPSLTSFKENLVRQSRKNSSSHIMEKQKIIQKYQLNKVEVDHPSLSVLITNYNMGEYVETAVVSCLLQSEQVEQLLIIDDGSTDSSYTQLQQWEEGTRIRVFHKKNEGKAKALNDLLPYVTSDFILELDADDWLDPDAVSAIKKRLVGLPKDVSVLYGNFRKWKQSEGDVLYKRVMKGHAIKGRADLLSYRFPLGPRIYRTSILQQQGGFPVIEFEKGRLYEDVSVLNRLIKTSRFSYQDFTVYNIREHTESITKSHSSKWNDFLKTLD</sequence>
<dbReference type="InterPro" id="IPR029044">
    <property type="entry name" value="Nucleotide-diphossugar_trans"/>
</dbReference>
<organism evidence="2 3">
    <name type="scientific">Halobacillus naozhouensis</name>
    <dbReference type="NCBI Taxonomy" id="554880"/>
    <lineage>
        <taxon>Bacteria</taxon>
        <taxon>Bacillati</taxon>
        <taxon>Bacillota</taxon>
        <taxon>Bacilli</taxon>
        <taxon>Bacillales</taxon>
        <taxon>Bacillaceae</taxon>
        <taxon>Halobacillus</taxon>
    </lineage>
</organism>
<evidence type="ECO:0000313" key="2">
    <source>
        <dbReference type="EMBL" id="WFT73918.1"/>
    </source>
</evidence>